<dbReference type="SMART" id="SM00710">
    <property type="entry name" value="PbH1"/>
    <property type="match status" value="7"/>
</dbReference>
<dbReference type="InterPro" id="IPR011050">
    <property type="entry name" value="Pectin_lyase_fold/virulence"/>
</dbReference>
<feature type="compositionally biased region" description="Polar residues" evidence="1">
    <location>
        <begin position="2171"/>
        <end position="2193"/>
    </location>
</feature>
<dbReference type="Proteomes" id="UP000649345">
    <property type="component" value="Unassembled WGS sequence"/>
</dbReference>
<gene>
    <name evidence="3" type="ORF">H8S44_00470</name>
</gene>
<evidence type="ECO:0000256" key="1">
    <source>
        <dbReference type="SAM" id="MobiDB-lite"/>
    </source>
</evidence>
<proteinExistence type="predicted"/>
<keyword evidence="4" id="KW-1185">Reference proteome</keyword>
<protein>
    <submittedName>
        <fullName evidence="3">Right-handed parallel beta-helix repeat-containing protein</fullName>
    </submittedName>
</protein>
<dbReference type="RefSeq" id="WP_186872925.1">
    <property type="nucleotide sequence ID" value="NZ_JACOOR010000001.1"/>
</dbReference>
<dbReference type="SUPFAM" id="SSF51126">
    <property type="entry name" value="Pectin lyase-like"/>
    <property type="match status" value="1"/>
</dbReference>
<evidence type="ECO:0000313" key="4">
    <source>
        <dbReference type="Proteomes" id="UP000649345"/>
    </source>
</evidence>
<accession>A0A923L9F7</accession>
<feature type="region of interest" description="Disordered" evidence="1">
    <location>
        <begin position="34"/>
        <end position="83"/>
    </location>
</feature>
<reference evidence="3" key="1">
    <citation type="submission" date="2020-08" db="EMBL/GenBank/DDBJ databases">
        <title>Genome public.</title>
        <authorList>
            <person name="Liu C."/>
            <person name="Sun Q."/>
        </authorList>
    </citation>
    <scope>NUCLEOTIDE SEQUENCE</scope>
    <source>
        <strain evidence="3">NSJ-68</strain>
    </source>
</reference>
<keyword evidence="2" id="KW-0732">Signal</keyword>
<evidence type="ECO:0000313" key="3">
    <source>
        <dbReference type="EMBL" id="MBC5658261.1"/>
    </source>
</evidence>
<sequence>MKKRVLSMLMTLVLCLTLLPAPVRAAGDTLAGGAPAVSEQAGTNEDENGAEGGRQNTGTPDAGGAEDSKADAPEIGEDENAGNNADAAVSAVQTMIDALPTVSELDGMTAGELDAAYNDIQAAYDAYEALNAEQQAQINGADFEALLGWFNSQTAPLADAQSGVHTHCVCGKDSSTTVNGHTHNTGTTWTAPDALPSTAGSYYLTQSVTADWTVPTGEVNLCLNGQTINGKITVGGSAKLTLTDCSGNGKIQGGVTVNGGKFELYSGTITGGVQVGIKGGSYQTGSSFTMYGGAITGNKTDSGSGGGVFLVGTSNQTDPPSFTMHGGTISDNTAGASDGGGGGVYVGEKCSFTMDGGTITGNTATKGNGGGIYIHFNAGNVSISNATITDNKASATGNTSYGHGGGIYSERGVTVKGVTITGNNSTFEGGGIYGKGAITLTDATVTDNNRYDVYYGGQENSAPELTVSGLVKAGYYANFDWKLPILVSGELSENSVIHVGVREGIKLGAIAEPASGVTLRAENFKADAADSETSLGKDGKVYLVPCTHEMDDTGYTCKKCKTQFDARVGDSAYYKTLTDAFNAARGSTVTLLRNVTLTGNCSSENYSATLDLNGKTVSTENKYIHVGGGNKSNTLTVKDSSKGGGTQALNVKFSVGSNGTLAVDDSYTGEISRVELQAGGALERFGGKIGELVLSNAAYGSTSTGYGLKLWKGNTNACTIGKITDNTKSKSLTVNDLLGTDYAKCELYGEKDGAWSIVPKTEKISELTGYTAYKVQFTECVHQCADDSNPVCSVCHKDLYTKITAKAADGTTKTAYFTEDSALENGYVEAIQTLNGWSNEGCTEPTLTLLRDMPYGTSITLTGTLTLESGTYTAKNVTVAENANVTFASGSYRGATINGTATVEAGVTFTDASVTVNGTLNAKGGTFDGPVKFNGSSTANISGGSFNCEKKYGGVTFDYNVTGTISGGTFVFADFYTTKVKLSGGTFTIIKSNGDRKLADLLAEGAAYYGASDNQAVTNDGVNTLENVKVVSHTHNGGTDGKGICSVCKKQMAASLTVGGKTSWYAAFATAIEAANAADGEKTITLYQDVNGYADGHSTTYELTHGPVTLATGGKSVTRANLTAKGISLTVTGSNGGFNVTVEGKDAELTVNDKDTKLAIVTAQNGGKLSLSNGTFSRVAVKDDGSSASLSGGSYGEITSDAGYVKPYALLAKGYAYKKTRDNKWLPNANSISEKVTVEKAPFAVEKIYPNSDTNYTGNSAFATDGNITLTAVIAPETEGDTYYYWWELFNESTNDWTTSFKKVNTATHTGGQSKTLTISGLPVDKSYQYHIFVQCSNGYNCYSEPFTVTQHQHSWTYTASGATITAKCTAEGCYLTDGNGGSVTIKAPAELTYSGEGKPATVTASSDWQGPAASEITISYIKTGKYGPEKLENDALPTKAGEYTASITVGEGNKAATASVKYTIQKADPVVTEWPTLSASVYVNSEATLTGGSGEGTFAFKAGTDKSWDSTGNKTTTVVFTPTDTNNYKELTRDYTVTVVKRTVKSCTTPTGITDKPYGTALEELGLPETVTITTEDGKTFDKIPVTWSGYNPNTLEEQTLTGTLDLTSIANEVEQPGMPVTAQIKVKLTTKSFSGISAAAYEGVYDGSPHGITLTGVPSGAIVKYGESADSCTQDSLTYTDFTDGAKTVYYKVSQPGYTDASGSATVNITKRPLTVSNITENKTYAYASGSDDKAIGVDIAGKLPPDRGTTIYTVAKKDPEQLLSEVTVDTAGNLTYKVNQVDSSKVGKTAIITVTASMENYENVEYTLTINITDKKTVEIKRGNTVSVDGSNALTYGEKVSKLTLGNTVFVETGTDDMIEGILLWSNPDEIPAAGTTQAGWVFKPADSTHYAELTGTAAITVAKATPIVVTVPTVAERGYNPDAALTSSDITGGSVTGVDGNSLAGTWSFTGTNIIPTVNNKGYQAVFTPDDTNNYNTVTRTITVTVNKAAKAPNMPQAAMAPAHSTKKVGDITLPDGWSWQEADKDTALADGVAVTATAVYTGADKGNYETESVSITITRSKCDHTHTEIRNQREATCTQTGYTGDTYCTDCNKLLSNGKELAALGHNYKATVTKQPTTTEEGVRTYTCTKCGHSYTQSIAKIKSDDSSKNNGNENQNPKSDDSSKDNGSQNQKPQSGTGNGNQNQKPQPDTDKGKEKGDSIKPYIKDESDKEGWDVIKPQLEETKAGDTVTVAMNGTTVVPKDVIDSIKGKDTTLVLDMGNGLSWKINGQDITDAAGDIDFDVTVGADAGKSIPVDVINNVTGERSSLNLTLAYDGEFGFTATLTVNMESKNAGLYANLFYYNEQTGKLEFI</sequence>
<feature type="chain" id="PRO_5036765774" evidence="2">
    <location>
        <begin position="26"/>
        <end position="2357"/>
    </location>
</feature>
<feature type="compositionally biased region" description="Basic and acidic residues" evidence="1">
    <location>
        <begin position="2194"/>
        <end position="2219"/>
    </location>
</feature>
<dbReference type="InterPro" id="IPR006626">
    <property type="entry name" value="PbH1"/>
</dbReference>
<organism evidence="3 4">
    <name type="scientific">Anaerosacchariphilus hominis</name>
    <dbReference type="NCBI Taxonomy" id="2763017"/>
    <lineage>
        <taxon>Bacteria</taxon>
        <taxon>Bacillati</taxon>
        <taxon>Bacillota</taxon>
        <taxon>Clostridia</taxon>
        <taxon>Lachnospirales</taxon>
        <taxon>Lachnospiraceae</taxon>
        <taxon>Anaerosacchariphilus</taxon>
    </lineage>
</organism>
<feature type="signal peptide" evidence="2">
    <location>
        <begin position="1"/>
        <end position="25"/>
    </location>
</feature>
<comment type="caution">
    <text evidence="3">The sequence shown here is derived from an EMBL/GenBank/DDBJ whole genome shotgun (WGS) entry which is preliminary data.</text>
</comment>
<evidence type="ECO:0000256" key="2">
    <source>
        <dbReference type="SAM" id="SignalP"/>
    </source>
</evidence>
<name>A0A923L9F7_9FIRM</name>
<feature type="region of interest" description="Disordered" evidence="1">
    <location>
        <begin position="2147"/>
        <end position="2219"/>
    </location>
</feature>
<dbReference type="EMBL" id="JACOOR010000001">
    <property type="protein sequence ID" value="MBC5658261.1"/>
    <property type="molecule type" value="Genomic_DNA"/>
</dbReference>